<evidence type="ECO:0000256" key="3">
    <source>
        <dbReference type="ARBA" id="ARBA00022691"/>
    </source>
</evidence>
<dbReference type="SUPFAM" id="SSF53335">
    <property type="entry name" value="S-adenosyl-L-methionine-dependent methyltransferases"/>
    <property type="match status" value="1"/>
</dbReference>
<dbReference type="GO" id="GO:0003676">
    <property type="term" value="F:nucleic acid binding"/>
    <property type="evidence" value="ECO:0007669"/>
    <property type="project" value="InterPro"/>
</dbReference>
<dbReference type="EMBL" id="AQQV01000003">
    <property type="protein sequence ID" value="ORE86015.1"/>
    <property type="molecule type" value="Genomic_DNA"/>
</dbReference>
<dbReference type="NCBIfam" id="TIGR03533">
    <property type="entry name" value="L3_gln_methyl"/>
    <property type="match status" value="1"/>
</dbReference>
<keyword evidence="1 5" id="KW-0489">Methyltransferase</keyword>
<gene>
    <name evidence="5" type="ORF">ATO7_11998</name>
</gene>
<dbReference type="STRING" id="1317117.ATO7_11998"/>
<evidence type="ECO:0000256" key="2">
    <source>
        <dbReference type="ARBA" id="ARBA00022679"/>
    </source>
</evidence>
<keyword evidence="6" id="KW-1185">Reference proteome</keyword>
<dbReference type="InterPro" id="IPR007848">
    <property type="entry name" value="Small_mtfrase_dom"/>
</dbReference>
<dbReference type="Pfam" id="PF05175">
    <property type="entry name" value="MTS"/>
    <property type="match status" value="1"/>
</dbReference>
<sequence>MAELHELSQLLITPRDLIRWAASQFEEQGLCYGHGTDNALDEAASLVLQCLKLPHDLPAAYFDAVLTPEERVRVLRWIAQRRDERLPLPYITGQAWFAGMRFIADARALVPRSPIAELIAEGFAPWLGQTPERILDLCTGGGSIAIGCAHVFPHTPVDASDLSQDALAQAAENVALHHLQDQVELLSGDLFAPCAGRQYDLIVSNPPYVSAGEYAALPPEFAHEPRGALEAPEQGLALVLRMLNEAPTYLKPGGVLICEVGATASALLDARPQLELSWPEFEHGGDGVFVVTREQLLAAGV</sequence>
<dbReference type="NCBIfam" id="TIGR00536">
    <property type="entry name" value="hemK_fam"/>
    <property type="match status" value="1"/>
</dbReference>
<keyword evidence="2 5" id="KW-0808">Transferase</keyword>
<dbReference type="InterPro" id="IPR002052">
    <property type="entry name" value="DNA_methylase_N6_adenine_CS"/>
</dbReference>
<dbReference type="PANTHER" id="PTHR47806">
    <property type="entry name" value="50S RIBOSOMAL PROTEIN L3 GLUTAMINE METHYLTRANSFERASE"/>
    <property type="match status" value="1"/>
</dbReference>
<evidence type="ECO:0000313" key="5">
    <source>
        <dbReference type="EMBL" id="ORE86015.1"/>
    </source>
</evidence>
<dbReference type="Proteomes" id="UP000192342">
    <property type="component" value="Unassembled WGS sequence"/>
</dbReference>
<dbReference type="GO" id="GO:0005829">
    <property type="term" value="C:cytosol"/>
    <property type="evidence" value="ECO:0007669"/>
    <property type="project" value="TreeGrafter"/>
</dbReference>
<protein>
    <submittedName>
        <fullName evidence="5">N5-glutamine S-adenosyl-L-methionine-dependent methyltransferase</fullName>
    </submittedName>
</protein>
<dbReference type="CDD" id="cd02440">
    <property type="entry name" value="AdoMet_MTases"/>
    <property type="match status" value="1"/>
</dbReference>
<dbReference type="Gene3D" id="3.40.50.150">
    <property type="entry name" value="Vaccinia Virus protein VP39"/>
    <property type="match status" value="1"/>
</dbReference>
<dbReference type="InterPro" id="IPR029063">
    <property type="entry name" value="SAM-dependent_MTases_sf"/>
</dbReference>
<evidence type="ECO:0000256" key="1">
    <source>
        <dbReference type="ARBA" id="ARBA00022603"/>
    </source>
</evidence>
<dbReference type="GO" id="GO:0036009">
    <property type="term" value="F:protein-glutamine N-methyltransferase activity"/>
    <property type="evidence" value="ECO:0007669"/>
    <property type="project" value="InterPro"/>
</dbReference>
<dbReference type="OrthoDB" id="9800643at2"/>
<keyword evidence="3" id="KW-0949">S-adenosyl-L-methionine</keyword>
<accession>A0A1Y1SCG1</accession>
<dbReference type="Gene3D" id="1.10.8.10">
    <property type="entry name" value="DNA helicase RuvA subunit, C-terminal domain"/>
    <property type="match status" value="1"/>
</dbReference>
<dbReference type="AlphaFoldDB" id="A0A1Y1SCG1"/>
<dbReference type="RefSeq" id="WP_083562042.1">
    <property type="nucleotide sequence ID" value="NZ_AQQV01000003.1"/>
</dbReference>
<dbReference type="InterPro" id="IPR017127">
    <property type="entry name" value="Ribosome_uL3_MTase"/>
</dbReference>
<feature type="domain" description="Methyltransferase small" evidence="4">
    <location>
        <begin position="131"/>
        <end position="215"/>
    </location>
</feature>
<reference evidence="5 6" key="1">
    <citation type="submission" date="2013-04" db="EMBL/GenBank/DDBJ databases">
        <title>Oceanococcus atlanticus 22II-S10r2 Genome Sequencing.</title>
        <authorList>
            <person name="Lai Q."/>
            <person name="Li G."/>
            <person name="Shao Z."/>
        </authorList>
    </citation>
    <scope>NUCLEOTIDE SEQUENCE [LARGE SCALE GENOMIC DNA]</scope>
    <source>
        <strain evidence="5 6">22II-S10r2</strain>
    </source>
</reference>
<dbReference type="PIRSF" id="PIRSF037167">
    <property type="entry name" value="Mtase_YfcB_prd"/>
    <property type="match status" value="1"/>
</dbReference>
<name>A0A1Y1SCG1_9GAMM</name>
<dbReference type="InterPro" id="IPR004556">
    <property type="entry name" value="HemK-like"/>
</dbReference>
<comment type="caution">
    <text evidence="5">The sequence shown here is derived from an EMBL/GenBank/DDBJ whole genome shotgun (WGS) entry which is preliminary data.</text>
</comment>
<organism evidence="5 6">
    <name type="scientific">Oceanococcus atlanticus</name>
    <dbReference type="NCBI Taxonomy" id="1317117"/>
    <lineage>
        <taxon>Bacteria</taxon>
        <taxon>Pseudomonadati</taxon>
        <taxon>Pseudomonadota</taxon>
        <taxon>Gammaproteobacteria</taxon>
        <taxon>Chromatiales</taxon>
        <taxon>Oceanococcaceae</taxon>
        <taxon>Oceanococcus</taxon>
    </lineage>
</organism>
<dbReference type="GO" id="GO:0032259">
    <property type="term" value="P:methylation"/>
    <property type="evidence" value="ECO:0007669"/>
    <property type="project" value="UniProtKB-KW"/>
</dbReference>
<evidence type="ECO:0000313" key="6">
    <source>
        <dbReference type="Proteomes" id="UP000192342"/>
    </source>
</evidence>
<dbReference type="PANTHER" id="PTHR47806:SF1">
    <property type="entry name" value="RIBOSOMAL PROTEIN UL3 GLUTAMINE METHYLTRANSFERASE"/>
    <property type="match status" value="1"/>
</dbReference>
<evidence type="ECO:0000259" key="4">
    <source>
        <dbReference type="Pfam" id="PF05175"/>
    </source>
</evidence>
<dbReference type="PROSITE" id="PS00092">
    <property type="entry name" value="N6_MTASE"/>
    <property type="match status" value="1"/>
</dbReference>
<proteinExistence type="predicted"/>